<dbReference type="InterPro" id="IPR000568">
    <property type="entry name" value="ATP_synth_F0_asu"/>
</dbReference>
<dbReference type="Pfam" id="PF00119">
    <property type="entry name" value="ATP-synt_A"/>
    <property type="match status" value="1"/>
</dbReference>
<evidence type="ECO:0000256" key="4">
    <source>
        <dbReference type="ARBA" id="ARBA00022547"/>
    </source>
</evidence>
<evidence type="ECO:0000256" key="7">
    <source>
        <dbReference type="ARBA" id="ARBA00022989"/>
    </source>
</evidence>
<dbReference type="NCBIfam" id="TIGR01131">
    <property type="entry name" value="ATP_synt_6_or_A"/>
    <property type="match status" value="1"/>
</dbReference>
<evidence type="ECO:0000256" key="6">
    <source>
        <dbReference type="ARBA" id="ARBA00022781"/>
    </source>
</evidence>
<dbReference type="GO" id="GO:0045259">
    <property type="term" value="C:proton-transporting ATP synthase complex"/>
    <property type="evidence" value="ECO:0007669"/>
    <property type="project" value="UniProtKB-KW"/>
</dbReference>
<keyword evidence="14" id="KW-1185">Reference proteome</keyword>
<dbReference type="GO" id="GO:0005886">
    <property type="term" value="C:plasma membrane"/>
    <property type="evidence" value="ECO:0007669"/>
    <property type="project" value="UniProtKB-SubCell"/>
</dbReference>
<evidence type="ECO:0000256" key="11">
    <source>
        <dbReference type="HAMAP-Rule" id="MF_01393"/>
    </source>
</evidence>
<dbReference type="RefSeq" id="WP_192040334.1">
    <property type="nucleotide sequence ID" value="NZ_JACYWE010000012.1"/>
</dbReference>
<dbReference type="Gene3D" id="1.20.120.220">
    <property type="entry name" value="ATP synthase, F0 complex, subunit A"/>
    <property type="match status" value="1"/>
</dbReference>
<evidence type="ECO:0000256" key="3">
    <source>
        <dbReference type="ARBA" id="ARBA00022448"/>
    </source>
</evidence>
<keyword evidence="8 11" id="KW-0406">Ion transport</keyword>
<dbReference type="AlphaFoldDB" id="A0A927JEM9"/>
<evidence type="ECO:0000313" key="13">
    <source>
        <dbReference type="EMBL" id="MBD8507869.1"/>
    </source>
</evidence>
<dbReference type="HAMAP" id="MF_01393">
    <property type="entry name" value="ATP_synth_a_bact"/>
    <property type="match status" value="1"/>
</dbReference>
<sequence>MNLAAGEFHPPSLKDFFPPAILFEGTPFELDRLMLIRIVVAVLIAVFFAFAMRSPKIVPRGVQNFVEVAIDFVRIHIADEILGKTQGKRFLPLIATIFFLVLGLNLTAIIPFINISSNARIGMPLVLAVLAYIVFNYVGIKKYGAFRYLKSSIVVPGVPWALHLLLIPIEFISTFVLRPFTLMVRLMANMLAGHVMLVLFFSATHYFLFTSEGFMKVFSLPALIVGIGFTFFEILVVFLQAYIFALLTAVYIDLALHAEEH</sequence>
<dbReference type="InterPro" id="IPR045083">
    <property type="entry name" value="ATP_synth_F0_asu_bact/mt"/>
</dbReference>
<keyword evidence="11" id="KW-1003">Cell membrane</keyword>
<feature type="transmembrane region" description="Helical" evidence="11">
    <location>
        <begin position="186"/>
        <end position="208"/>
    </location>
</feature>
<feature type="transmembrane region" description="Helical" evidence="11">
    <location>
        <begin position="34"/>
        <end position="52"/>
    </location>
</feature>
<comment type="subcellular location">
    <subcellularLocation>
        <location evidence="11 12">Cell membrane</location>
        <topology evidence="11 12">Multi-pass membrane protein</topology>
    </subcellularLocation>
    <subcellularLocation>
        <location evidence="1">Membrane</location>
        <topology evidence="1">Multi-pass membrane protein</topology>
    </subcellularLocation>
</comment>
<evidence type="ECO:0000256" key="5">
    <source>
        <dbReference type="ARBA" id="ARBA00022692"/>
    </source>
</evidence>
<keyword evidence="3 11" id="KW-0813">Transport</keyword>
<keyword evidence="4 11" id="KW-0138">CF(0)</keyword>
<dbReference type="GO" id="GO:0046933">
    <property type="term" value="F:proton-transporting ATP synthase activity, rotational mechanism"/>
    <property type="evidence" value="ECO:0007669"/>
    <property type="project" value="UniProtKB-UniRule"/>
</dbReference>
<evidence type="ECO:0000256" key="2">
    <source>
        <dbReference type="ARBA" id="ARBA00006810"/>
    </source>
</evidence>
<gene>
    <name evidence="11 13" type="primary">atpB</name>
    <name evidence="13" type="ORF">HT102_15375</name>
</gene>
<dbReference type="InterPro" id="IPR035908">
    <property type="entry name" value="F0_ATP_A_sf"/>
</dbReference>
<dbReference type="PRINTS" id="PR00123">
    <property type="entry name" value="ATPASEA"/>
</dbReference>
<dbReference type="EMBL" id="JACYWE010000012">
    <property type="protein sequence ID" value="MBD8507869.1"/>
    <property type="molecule type" value="Genomic_DNA"/>
</dbReference>
<feature type="transmembrane region" description="Helical" evidence="11">
    <location>
        <begin position="90"/>
        <end position="115"/>
    </location>
</feature>
<evidence type="ECO:0000256" key="8">
    <source>
        <dbReference type="ARBA" id="ARBA00023065"/>
    </source>
</evidence>
<evidence type="ECO:0000256" key="1">
    <source>
        <dbReference type="ARBA" id="ARBA00004141"/>
    </source>
</evidence>
<keyword evidence="6 11" id="KW-0375">Hydrogen ion transport</keyword>
<dbReference type="SUPFAM" id="SSF81336">
    <property type="entry name" value="F1F0 ATP synthase subunit A"/>
    <property type="match status" value="1"/>
</dbReference>
<feature type="transmembrane region" description="Helical" evidence="11">
    <location>
        <begin position="220"/>
        <end position="252"/>
    </location>
</feature>
<keyword evidence="7 11" id="KW-1133">Transmembrane helix</keyword>
<comment type="similarity">
    <text evidence="2 11 12">Belongs to the ATPase A chain family.</text>
</comment>
<feature type="transmembrane region" description="Helical" evidence="11">
    <location>
        <begin position="121"/>
        <end position="140"/>
    </location>
</feature>
<keyword evidence="9 11" id="KW-0472">Membrane</keyword>
<keyword evidence="10 11" id="KW-0066">ATP synthesis</keyword>
<evidence type="ECO:0000313" key="14">
    <source>
        <dbReference type="Proteomes" id="UP000642993"/>
    </source>
</evidence>
<dbReference type="Proteomes" id="UP000642993">
    <property type="component" value="Unassembled WGS sequence"/>
</dbReference>
<organism evidence="13 14">
    <name type="scientific">Lolliginicoccus lacisalsi</name>
    <dbReference type="NCBI Taxonomy" id="2742202"/>
    <lineage>
        <taxon>Bacteria</taxon>
        <taxon>Bacillati</taxon>
        <taxon>Actinomycetota</taxon>
        <taxon>Actinomycetes</taxon>
        <taxon>Mycobacteriales</taxon>
        <taxon>Hoyosellaceae</taxon>
        <taxon>Lolliginicoccus</taxon>
    </lineage>
</organism>
<evidence type="ECO:0000256" key="12">
    <source>
        <dbReference type="RuleBase" id="RU000483"/>
    </source>
</evidence>
<name>A0A927JEM9_9ACTN</name>
<accession>A0A927JEM9</accession>
<protein>
    <recommendedName>
        <fullName evidence="11 12">ATP synthase subunit a</fullName>
    </recommendedName>
    <alternativeName>
        <fullName evidence="11">ATP synthase F0 sector subunit a</fullName>
    </alternativeName>
    <alternativeName>
        <fullName evidence="11">F-ATPase subunit 6</fullName>
    </alternativeName>
</protein>
<proteinExistence type="inferred from homology"/>
<evidence type="ECO:0000256" key="10">
    <source>
        <dbReference type="ARBA" id="ARBA00023310"/>
    </source>
</evidence>
<dbReference type="CDD" id="cd00310">
    <property type="entry name" value="ATP-synt_Fo_a_6"/>
    <property type="match status" value="1"/>
</dbReference>
<reference evidence="13" key="1">
    <citation type="submission" date="2020-09" db="EMBL/GenBank/DDBJ databases">
        <title>Hoyosella lacisalsi sp. nov., a halotolerant actinobacterium isolated from soil of Lake Gudzhirganskoe.</title>
        <authorList>
            <person name="Yang Q."/>
            <person name="Guo P.Y."/>
            <person name="Liu S.W."/>
            <person name="Li F.N."/>
            <person name="Sun C.H."/>
        </authorList>
    </citation>
    <scope>NUCLEOTIDE SEQUENCE</scope>
    <source>
        <strain evidence="13">G463</strain>
    </source>
</reference>
<dbReference type="PANTHER" id="PTHR11410">
    <property type="entry name" value="ATP SYNTHASE SUBUNIT A"/>
    <property type="match status" value="1"/>
</dbReference>
<feature type="transmembrane region" description="Helical" evidence="11">
    <location>
        <begin position="160"/>
        <end position="180"/>
    </location>
</feature>
<keyword evidence="5 11" id="KW-0812">Transmembrane</keyword>
<comment type="caution">
    <text evidence="13">The sequence shown here is derived from an EMBL/GenBank/DDBJ whole genome shotgun (WGS) entry which is preliminary data.</text>
</comment>
<evidence type="ECO:0000256" key="9">
    <source>
        <dbReference type="ARBA" id="ARBA00023136"/>
    </source>
</evidence>
<dbReference type="PANTHER" id="PTHR11410:SF0">
    <property type="entry name" value="ATP SYNTHASE SUBUNIT A"/>
    <property type="match status" value="1"/>
</dbReference>
<comment type="function">
    <text evidence="11 12">Key component of the proton channel; it plays a direct role in the translocation of protons across the membrane.</text>
</comment>